<proteinExistence type="inferred from homology"/>
<evidence type="ECO:0000256" key="1">
    <source>
        <dbReference type="ARBA" id="ARBA00001231"/>
    </source>
</evidence>
<dbReference type="EMBL" id="AY140910">
    <property type="protein sequence ID" value="AAN10188.1"/>
    <property type="molecule type" value="Genomic_DNA"/>
</dbReference>
<dbReference type="GO" id="GO:0009254">
    <property type="term" value="P:peptidoglycan turnover"/>
    <property type="evidence" value="ECO:0007669"/>
    <property type="project" value="TreeGrafter"/>
</dbReference>
<dbReference type="InterPro" id="IPR001764">
    <property type="entry name" value="Glyco_hydro_3_N"/>
</dbReference>
<evidence type="ECO:0000313" key="7">
    <source>
        <dbReference type="EMBL" id="AAN10188.1"/>
    </source>
</evidence>
<keyword evidence="4 7" id="KW-0378">Hydrolase</keyword>
<reference evidence="7" key="2">
    <citation type="journal article" date="2005" name="Int. J. Syst. Evol. Microbiol.">
        <title>Novel chlamydiae in whiteflies and scale insects: endosymbionts 'Candidatus Fritschea bemisiae' strain Falk and 'Candidatus Fritschea eriococci' strain Elm.</title>
        <authorList>
            <person name="Everett K.D."/>
            <person name="Thao M."/>
            <person name="Horn M."/>
            <person name="Dyszynski G.E."/>
            <person name="Baumann P."/>
        </authorList>
    </citation>
    <scope>NUCLEOTIDE SEQUENCE</scope>
    <source>
        <strain evidence="7">Falk</strain>
    </source>
</reference>
<protein>
    <recommendedName>
        <fullName evidence="3">beta-N-acetylhexosaminidase</fullName>
        <ecNumber evidence="3">3.2.1.52</ecNumber>
    </recommendedName>
</protein>
<dbReference type="PANTHER" id="PTHR30480">
    <property type="entry name" value="BETA-HEXOSAMINIDASE-RELATED"/>
    <property type="match status" value="1"/>
</dbReference>
<evidence type="ECO:0000256" key="5">
    <source>
        <dbReference type="ARBA" id="ARBA00023295"/>
    </source>
</evidence>
<evidence type="ECO:0000256" key="4">
    <source>
        <dbReference type="ARBA" id="ARBA00022801"/>
    </source>
</evidence>
<dbReference type="InterPro" id="IPR017853">
    <property type="entry name" value="GH"/>
</dbReference>
<dbReference type="AlphaFoldDB" id="Q7X3A0"/>
<dbReference type="InterPro" id="IPR050226">
    <property type="entry name" value="NagZ_Beta-hexosaminidase"/>
</dbReference>
<feature type="domain" description="Glycoside hydrolase family 3 N-terminal" evidence="6">
    <location>
        <begin position="28"/>
        <end position="350"/>
    </location>
</feature>
<reference evidence="7" key="1">
    <citation type="journal article" date="2003" name="Curr. Microbiol.">
        <title>Phylogenetic evidence for two new insect-associated Chlamydia of the family Simkaniaceae.</title>
        <authorList>
            <person name="Thao M.L."/>
            <person name="Baumann L."/>
            <person name="Hess J.M."/>
            <person name="Falk B.W."/>
            <person name="Ng J.C."/>
            <person name="Gullan P.J."/>
            <person name="Baumann P."/>
        </authorList>
    </citation>
    <scope>NUCLEOTIDE SEQUENCE</scope>
    <source>
        <strain evidence="7">Falk</strain>
    </source>
</reference>
<dbReference type="PRINTS" id="PR00133">
    <property type="entry name" value="GLHYDRLASE3"/>
</dbReference>
<keyword evidence="5" id="KW-0326">Glycosidase</keyword>
<dbReference type="InterPro" id="IPR036962">
    <property type="entry name" value="Glyco_hydro_3_N_sf"/>
</dbReference>
<dbReference type="CAZy" id="GH3">
    <property type="family name" value="Glycoside Hydrolase Family 3"/>
</dbReference>
<organism evidence="7">
    <name type="scientific">Candidatus Fritschea bemisiae</name>
    <dbReference type="NCBI Taxonomy" id="206681"/>
    <lineage>
        <taxon>Bacteria</taxon>
        <taxon>Pseudomonadati</taxon>
        <taxon>Chlamydiota</taxon>
        <taxon>Chlamydiia</taxon>
        <taxon>Parachlamydiales</taxon>
        <taxon>Simkaniaceae</taxon>
        <taxon>Candidatus Fritschea</taxon>
    </lineage>
</organism>
<dbReference type="Gene3D" id="3.20.20.300">
    <property type="entry name" value="Glycoside hydrolase, family 3, N-terminal domain"/>
    <property type="match status" value="1"/>
</dbReference>
<comment type="similarity">
    <text evidence="2">Belongs to the glycosyl hydrolase 3 family.</text>
</comment>
<dbReference type="PANTHER" id="PTHR30480:SF13">
    <property type="entry name" value="BETA-HEXOSAMINIDASE"/>
    <property type="match status" value="1"/>
</dbReference>
<dbReference type="SUPFAM" id="SSF51445">
    <property type="entry name" value="(Trans)glycosidases"/>
    <property type="match status" value="1"/>
</dbReference>
<evidence type="ECO:0000256" key="2">
    <source>
        <dbReference type="ARBA" id="ARBA00005336"/>
    </source>
</evidence>
<sequence length="389" mass="43618">MNVLTEASILCESDRYEGWAEKIFKTLTVEEKIGQLFIVPACPKFSSEMIEKMLDVYHIGALILKQAHPKEQIPFLNALQKRSKLPLLCTGDAEWGLGMRMQETLSFPRNEIMGKVKDQSLLFSSGKEIGRQCRIVGIHLNFAPVVDINNHPNNTVIGNRSFGSDPEKVSRCASLIIQGMRAGKVLSCLKHFPGHGDTDVDSHKGLPTILHSRKHLEQVEFLPFKENLESADAIMTGHLMLPVLDKNFPASLSKLIVTDLLQKEWGFKGLIITDALNMKALTQNYSVEEIALKAFLAGHDLLLYGSHRYDDVKNLLENAIPLAYKSIQNGIINGEIDSDLLDARVLKILQVKERLGLHKDRFNPNPENLMEVLHSKEVINLIEKIKNGS</sequence>
<accession>Q7X3A0</accession>
<dbReference type="Pfam" id="PF00933">
    <property type="entry name" value="Glyco_hydro_3"/>
    <property type="match status" value="1"/>
</dbReference>
<dbReference type="GO" id="GO:0005975">
    <property type="term" value="P:carbohydrate metabolic process"/>
    <property type="evidence" value="ECO:0007669"/>
    <property type="project" value="InterPro"/>
</dbReference>
<dbReference type="GO" id="GO:0004563">
    <property type="term" value="F:beta-N-acetylhexosaminidase activity"/>
    <property type="evidence" value="ECO:0007669"/>
    <property type="project" value="UniProtKB-EC"/>
</dbReference>
<comment type="catalytic activity">
    <reaction evidence="1">
        <text>Hydrolysis of terminal non-reducing N-acetyl-D-hexosamine residues in N-acetyl-beta-D-hexosaminides.</text>
        <dbReference type="EC" id="3.2.1.52"/>
    </reaction>
</comment>
<evidence type="ECO:0000256" key="3">
    <source>
        <dbReference type="ARBA" id="ARBA00012663"/>
    </source>
</evidence>
<dbReference type="EC" id="3.2.1.52" evidence="3"/>
<name>Q7X3A0_9BACT</name>
<evidence type="ECO:0000259" key="6">
    <source>
        <dbReference type="Pfam" id="PF00933"/>
    </source>
</evidence>